<sequence length="88" mass="9733">MLGYSPRKSVSPPAKISTIGIHFQSPDLNVLYSALEDRLSASVHKDSTESHQTPQTPLDSTELSKPSTLQEPCYTQFGEWASRPEISE</sequence>
<proteinExistence type="predicted"/>
<feature type="compositionally biased region" description="Polar residues" evidence="1">
    <location>
        <begin position="50"/>
        <end position="69"/>
    </location>
</feature>
<keyword evidence="3" id="KW-1185">Reference proteome</keyword>
<dbReference type="EMBL" id="UYRU01080623">
    <property type="protein sequence ID" value="VDN31223.1"/>
    <property type="molecule type" value="Genomic_DNA"/>
</dbReference>
<dbReference type="Proteomes" id="UP000281553">
    <property type="component" value="Unassembled WGS sequence"/>
</dbReference>
<feature type="region of interest" description="Disordered" evidence="1">
    <location>
        <begin position="41"/>
        <end position="69"/>
    </location>
</feature>
<reference evidence="2 3" key="1">
    <citation type="submission" date="2018-11" db="EMBL/GenBank/DDBJ databases">
        <authorList>
            <consortium name="Pathogen Informatics"/>
        </authorList>
    </citation>
    <scope>NUCLEOTIDE SEQUENCE [LARGE SCALE GENOMIC DNA]</scope>
</reference>
<evidence type="ECO:0000313" key="3">
    <source>
        <dbReference type="Proteomes" id="UP000281553"/>
    </source>
</evidence>
<gene>
    <name evidence="2" type="ORF">DILT_LOCUS15706</name>
</gene>
<dbReference type="AlphaFoldDB" id="A0A3P7N3Q2"/>
<evidence type="ECO:0000313" key="2">
    <source>
        <dbReference type="EMBL" id="VDN31223.1"/>
    </source>
</evidence>
<accession>A0A3P7N3Q2</accession>
<dbReference type="OrthoDB" id="6244034at2759"/>
<name>A0A3P7N3Q2_DIBLA</name>
<evidence type="ECO:0000256" key="1">
    <source>
        <dbReference type="SAM" id="MobiDB-lite"/>
    </source>
</evidence>
<organism evidence="2 3">
    <name type="scientific">Dibothriocephalus latus</name>
    <name type="common">Fish tapeworm</name>
    <name type="synonym">Diphyllobothrium latum</name>
    <dbReference type="NCBI Taxonomy" id="60516"/>
    <lineage>
        <taxon>Eukaryota</taxon>
        <taxon>Metazoa</taxon>
        <taxon>Spiralia</taxon>
        <taxon>Lophotrochozoa</taxon>
        <taxon>Platyhelminthes</taxon>
        <taxon>Cestoda</taxon>
        <taxon>Eucestoda</taxon>
        <taxon>Diphyllobothriidea</taxon>
        <taxon>Diphyllobothriidae</taxon>
        <taxon>Dibothriocephalus</taxon>
    </lineage>
</organism>
<protein>
    <submittedName>
        <fullName evidence="2">Uncharacterized protein</fullName>
    </submittedName>
</protein>